<accession>A0ABD1EA67</accession>
<evidence type="ECO:0000313" key="4">
    <source>
        <dbReference type="Proteomes" id="UP001566132"/>
    </source>
</evidence>
<evidence type="ECO:0000256" key="2">
    <source>
        <dbReference type="SAM" id="SignalP"/>
    </source>
</evidence>
<evidence type="ECO:0000313" key="3">
    <source>
        <dbReference type="EMBL" id="KAL1491490.1"/>
    </source>
</evidence>
<keyword evidence="1" id="KW-1133">Transmembrane helix</keyword>
<dbReference type="Proteomes" id="UP001566132">
    <property type="component" value="Unassembled WGS sequence"/>
</dbReference>
<keyword evidence="4" id="KW-1185">Reference proteome</keyword>
<keyword evidence="2" id="KW-0732">Signal</keyword>
<keyword evidence="1" id="KW-0812">Transmembrane</keyword>
<proteinExistence type="predicted"/>
<dbReference type="PANTHER" id="PTHR39959">
    <property type="entry name" value="RE44287P-RELATED"/>
    <property type="match status" value="1"/>
</dbReference>
<comment type="caution">
    <text evidence="3">The sequence shown here is derived from an EMBL/GenBank/DDBJ whole genome shotgun (WGS) entry which is preliminary data.</text>
</comment>
<evidence type="ECO:0008006" key="5">
    <source>
        <dbReference type="Google" id="ProtNLM"/>
    </source>
</evidence>
<organism evidence="3 4">
    <name type="scientific">Hypothenemus hampei</name>
    <name type="common">Coffee berry borer</name>
    <dbReference type="NCBI Taxonomy" id="57062"/>
    <lineage>
        <taxon>Eukaryota</taxon>
        <taxon>Metazoa</taxon>
        <taxon>Ecdysozoa</taxon>
        <taxon>Arthropoda</taxon>
        <taxon>Hexapoda</taxon>
        <taxon>Insecta</taxon>
        <taxon>Pterygota</taxon>
        <taxon>Neoptera</taxon>
        <taxon>Endopterygota</taxon>
        <taxon>Coleoptera</taxon>
        <taxon>Polyphaga</taxon>
        <taxon>Cucujiformia</taxon>
        <taxon>Curculionidae</taxon>
        <taxon>Scolytinae</taxon>
        <taxon>Hypothenemus</taxon>
    </lineage>
</organism>
<keyword evidence="1" id="KW-0472">Membrane</keyword>
<feature type="chain" id="PRO_5044896979" description="ZP domain-containing protein" evidence="2">
    <location>
        <begin position="17"/>
        <end position="436"/>
    </location>
</feature>
<dbReference type="AlphaFoldDB" id="A0ABD1EA67"/>
<reference evidence="3 4" key="1">
    <citation type="submission" date="2024-05" db="EMBL/GenBank/DDBJ databases">
        <title>Genetic variation in Jamaican populations of the coffee berry borer (Hypothenemus hampei).</title>
        <authorList>
            <person name="Errbii M."/>
            <person name="Myrie A."/>
        </authorList>
    </citation>
    <scope>NUCLEOTIDE SEQUENCE [LARGE SCALE GENOMIC DNA]</scope>
    <source>
        <strain evidence="3">JA-Hopewell-2020-01-JO</strain>
        <tissue evidence="3">Whole body</tissue>
    </source>
</reference>
<feature type="transmembrane region" description="Helical" evidence="1">
    <location>
        <begin position="406"/>
        <end position="429"/>
    </location>
</feature>
<dbReference type="PANTHER" id="PTHR39959:SF2">
    <property type="entry name" value="RE44287P"/>
    <property type="match status" value="1"/>
</dbReference>
<dbReference type="EMBL" id="JBDJPC010000009">
    <property type="protein sequence ID" value="KAL1491490.1"/>
    <property type="molecule type" value="Genomic_DNA"/>
</dbReference>
<protein>
    <recommendedName>
        <fullName evidence="5">ZP domain-containing protein</fullName>
    </recommendedName>
</protein>
<name>A0ABD1EA67_HYPHA</name>
<gene>
    <name evidence="3" type="ORF">ABEB36_012081</name>
</gene>
<evidence type="ECO:0000256" key="1">
    <source>
        <dbReference type="SAM" id="Phobius"/>
    </source>
</evidence>
<sequence>MSHTLFFLAFIIMVRSEVNLIYHSVAPPNPNYLIPVAYEEPPTLFLSPEETQDFPPKPPLEEDAIIIPAAPLSNQPRLSPELRLENMSCIQEQHFRATFRMSNDDFQAPVLEDTSGGGCISSLGVGRFVIDLEGSGAMLKCGVRRCKQGNFSEINHMCVVLRVPIVRGVRLPEDRVVTLMCVPQERVVTRVKHLKIGRNNILEANKGRAAQNGIVATGGTQKELKFRLGIFKKRFGSSNFDQNVQSDSIIELGEELLLRAVVDADGWKNSHIGPVILTGVNSKKSALLVNQEGCVNPTMKSICKPPEKVGPLNTELHFRAFLFQEAPQGDEMVLSVRILACLNTHDCFKVHQSCLATSEDSTHFSRSKRQLSSNENSSFTNWESRLSFKVRPGKVHRAQHNRNNGFLLFSILGTLLGMSLIVLMMCLLLKLSFSVN</sequence>
<feature type="signal peptide" evidence="2">
    <location>
        <begin position="1"/>
        <end position="16"/>
    </location>
</feature>